<keyword evidence="1" id="KW-1133">Transmembrane helix</keyword>
<keyword evidence="1" id="KW-0472">Membrane</keyword>
<evidence type="ECO:0000313" key="3">
    <source>
        <dbReference type="Proteomes" id="UP001432000"/>
    </source>
</evidence>
<dbReference type="RefSeq" id="WP_338889464.1">
    <property type="nucleotide sequence ID" value="NZ_CP147846.1"/>
</dbReference>
<dbReference type="PANTHER" id="PTHR32251:SF23">
    <property type="entry name" value="3-OXO-5-ALPHA-STEROID 4-DEHYDROGENASE (DUF1295)"/>
    <property type="match status" value="1"/>
</dbReference>
<dbReference type="Pfam" id="PF06966">
    <property type="entry name" value="DUF1295"/>
    <property type="match status" value="1"/>
</dbReference>
<keyword evidence="3" id="KW-1185">Reference proteome</keyword>
<feature type="transmembrane region" description="Helical" evidence="1">
    <location>
        <begin position="172"/>
        <end position="196"/>
    </location>
</feature>
<feature type="transmembrane region" description="Helical" evidence="1">
    <location>
        <begin position="7"/>
        <end position="27"/>
    </location>
</feature>
<dbReference type="EMBL" id="CP147846">
    <property type="protein sequence ID" value="WXG68940.1"/>
    <property type="molecule type" value="Genomic_DNA"/>
</dbReference>
<dbReference type="InterPro" id="IPR010721">
    <property type="entry name" value="UstE-like"/>
</dbReference>
<gene>
    <name evidence="2" type="ORF">WDS16_27855</name>
</gene>
<feature type="transmembrane region" description="Helical" evidence="1">
    <location>
        <begin position="240"/>
        <end position="261"/>
    </location>
</feature>
<feature type="transmembrane region" description="Helical" evidence="1">
    <location>
        <begin position="60"/>
        <end position="79"/>
    </location>
</feature>
<sequence length="292" mass="32950">MSRGASLCRVAIAYAVAIAVGFAWLVLGPSTGQLWLDSLTADLLATLVIFAASRIHRNSSFYDAYWSVIPPLLAFYWWFDAGTVVDDARWWLLMIVMVAWSIRLTGNWISTFRGLHHEDWRYPLLRERAGRLEGLADLFGIHVFPTLQVFAGLIPVYVVATRPGEVFGPLDLVAFVVGVGALSIETIADLQMRRFIHSNESGRSMDKGLWAWSRHPNYFGEFGIWLSFCLFGLAADPGAWWVMAGAVVMLMMFLGVSIPMMERRSLQRRPEYREVMGRVSRFLPSPPRSGRT</sequence>
<feature type="transmembrane region" description="Helical" evidence="1">
    <location>
        <begin position="91"/>
        <end position="115"/>
    </location>
</feature>
<dbReference type="Proteomes" id="UP001432000">
    <property type="component" value="Chromosome"/>
</dbReference>
<evidence type="ECO:0000313" key="2">
    <source>
        <dbReference type="EMBL" id="WXG68940.1"/>
    </source>
</evidence>
<feature type="transmembrane region" description="Helical" evidence="1">
    <location>
        <begin position="135"/>
        <end position="160"/>
    </location>
</feature>
<organism evidence="2 3">
    <name type="scientific">Rhodococcus sovatensis</name>
    <dbReference type="NCBI Taxonomy" id="1805840"/>
    <lineage>
        <taxon>Bacteria</taxon>
        <taxon>Bacillati</taxon>
        <taxon>Actinomycetota</taxon>
        <taxon>Actinomycetes</taxon>
        <taxon>Mycobacteriales</taxon>
        <taxon>Nocardiaceae</taxon>
        <taxon>Rhodococcus</taxon>
    </lineage>
</organism>
<evidence type="ECO:0000256" key="1">
    <source>
        <dbReference type="SAM" id="Phobius"/>
    </source>
</evidence>
<dbReference type="Gene3D" id="1.20.120.1630">
    <property type="match status" value="1"/>
</dbReference>
<dbReference type="PANTHER" id="PTHR32251">
    <property type="entry name" value="3-OXO-5-ALPHA-STEROID 4-DEHYDROGENASE"/>
    <property type="match status" value="1"/>
</dbReference>
<accession>A0ABZ2PIB6</accession>
<keyword evidence="1" id="KW-0812">Transmembrane</keyword>
<proteinExistence type="predicted"/>
<reference evidence="2 3" key="1">
    <citation type="submission" date="2024-03" db="EMBL/GenBank/DDBJ databases">
        <title>Natural products discovery in diverse microorganisms through a two-stage MS feature dereplication strategy.</title>
        <authorList>
            <person name="Zhang R."/>
        </authorList>
    </citation>
    <scope>NUCLEOTIDE SEQUENCE [LARGE SCALE GENOMIC DNA]</scope>
    <source>
        <strain evidence="2 3">18930</strain>
    </source>
</reference>
<protein>
    <submittedName>
        <fullName evidence="2">DUF1295 domain-containing protein</fullName>
    </submittedName>
</protein>
<name>A0ABZ2PIB6_9NOCA</name>